<accession>H9WBM3</accession>
<sequence length="42" mass="4826">SRAAFTPKFRYIVIPAVSWLDTNLYGYQHTQKHLGAAEIFSQ</sequence>
<name>H9WBM3_PINTA</name>
<evidence type="ECO:0000313" key="1">
    <source>
        <dbReference type="EMBL" id="AFG59403.1"/>
    </source>
</evidence>
<protein>
    <submittedName>
        <fullName evidence="2">Uncharacterized protein</fullName>
    </submittedName>
</protein>
<proteinExistence type="predicted"/>
<dbReference type="AlphaFoldDB" id="H9WBM3"/>
<gene>
    <name evidence="2" type="ORF">0_12267_02</name>
</gene>
<reference evidence="2" key="1">
    <citation type="submission" date="2008-08" db="EMBL/GenBank/DDBJ databases">
        <title>Nucleotide Diversity and Divergence in the Loblolly Pine Gene Space.</title>
        <authorList>
            <person name="Neale D.B."/>
            <person name="Wegrzyn J.L."/>
            <person name="Lee J.M."/>
            <person name="Eckert A.J."/>
            <person name="Liechty J.D."/>
            <person name="Stevens K.A."/>
            <person name="Langley C.H."/>
        </authorList>
    </citation>
    <scope>NUCLEOTIDE SEQUENCE</scope>
    <source>
        <strain evidence="1">4460</strain>
        <strain evidence="2">4471</strain>
        <tissue evidence="2">Megagametophyte</tissue>
    </source>
</reference>
<dbReference type="EMBL" id="FJ048810">
    <property type="protein sequence ID" value="AFG59403.1"/>
    <property type="molecule type" value="Genomic_DNA"/>
</dbReference>
<feature type="non-terminal residue" evidence="2">
    <location>
        <position position="1"/>
    </location>
</feature>
<dbReference type="EMBL" id="FJ048798">
    <property type="protein sequence ID" value="AFG59416.1"/>
    <property type="molecule type" value="Genomic_DNA"/>
</dbReference>
<organism evidence="2">
    <name type="scientific">Pinus taeda</name>
    <name type="common">Loblolly pine</name>
    <dbReference type="NCBI Taxonomy" id="3352"/>
    <lineage>
        <taxon>Eukaryota</taxon>
        <taxon>Viridiplantae</taxon>
        <taxon>Streptophyta</taxon>
        <taxon>Embryophyta</taxon>
        <taxon>Tracheophyta</taxon>
        <taxon>Spermatophyta</taxon>
        <taxon>Pinopsida</taxon>
        <taxon>Pinidae</taxon>
        <taxon>Conifers I</taxon>
        <taxon>Pinales</taxon>
        <taxon>Pinaceae</taxon>
        <taxon>Pinus</taxon>
        <taxon>Pinus subgen. Pinus</taxon>
    </lineage>
</organism>
<evidence type="ECO:0000313" key="2">
    <source>
        <dbReference type="EMBL" id="AFG59416.1"/>
    </source>
</evidence>